<feature type="compositionally biased region" description="Polar residues" evidence="5">
    <location>
        <begin position="362"/>
        <end position="381"/>
    </location>
</feature>
<proteinExistence type="inferred from homology"/>
<sequence>MHSFLYQVQGATPQPHNADFLPPKNVNKQLDDTSHFRCHFRSTIPLKKIVVDDDHHKAWSLYDAGPRSVRCPLIFFPPASGTADVFFKQILALSTVGYRVIAVDYPVYWTLKEICEGFQKLLDHLQLDKVHIFGASLGGFIAQKFAEHTSHSPRVMSLLLCNSFNDTSIFQQTNAAPTFWLMPALFLKKMVIGSFQKGMVDSSIADSIDFLVDKLDSLSQKVLASRLTLNCMSSYVEPQKLNSVDITIMDVFDECALSQMVKDEMYKCYPNAKRAHLKSGGNFPYLSRSVEVNVFIQVHLQKYEGTKYSAKEEVDASDIIQIDNKATYHNNQNEDDDDNDSKTNEWNEQEVPATTNNNNNTDQNSVSAITNNTLNDSATES</sequence>
<dbReference type="AlphaFoldDB" id="A0A812BIV0"/>
<feature type="region of interest" description="Disordered" evidence="5">
    <location>
        <begin position="325"/>
        <end position="381"/>
    </location>
</feature>
<dbReference type="Pfam" id="PF00561">
    <property type="entry name" value="Abhydrolase_1"/>
    <property type="match status" value="1"/>
</dbReference>
<organism evidence="7 8">
    <name type="scientific">Acanthosepion pharaonis</name>
    <name type="common">Pharaoh cuttlefish</name>
    <name type="synonym">Sepia pharaonis</name>
    <dbReference type="NCBI Taxonomy" id="158019"/>
    <lineage>
        <taxon>Eukaryota</taxon>
        <taxon>Metazoa</taxon>
        <taxon>Spiralia</taxon>
        <taxon>Lophotrochozoa</taxon>
        <taxon>Mollusca</taxon>
        <taxon>Cephalopoda</taxon>
        <taxon>Coleoidea</taxon>
        <taxon>Decapodiformes</taxon>
        <taxon>Sepiida</taxon>
        <taxon>Sepiina</taxon>
        <taxon>Sepiidae</taxon>
        <taxon>Acanthosepion</taxon>
    </lineage>
</organism>
<evidence type="ECO:0000259" key="6">
    <source>
        <dbReference type="Pfam" id="PF00561"/>
    </source>
</evidence>
<comment type="subcellular location">
    <subcellularLocation>
        <location evidence="1">Cytoplasm</location>
    </subcellularLocation>
</comment>
<evidence type="ECO:0000256" key="1">
    <source>
        <dbReference type="ARBA" id="ARBA00004496"/>
    </source>
</evidence>
<dbReference type="InterPro" id="IPR026151">
    <property type="entry name" value="Maspardin"/>
</dbReference>
<dbReference type="PANTHER" id="PTHR15913">
    <property type="entry name" value="ACID CLUSTER PROTEIN 33"/>
    <property type="match status" value="1"/>
</dbReference>
<keyword evidence="4" id="KW-0963">Cytoplasm</keyword>
<comment type="caution">
    <text evidence="7">The sequence shown here is derived from an EMBL/GenBank/DDBJ whole genome shotgun (WGS) entry which is preliminary data.</text>
</comment>
<reference evidence="7" key="1">
    <citation type="submission" date="2021-01" db="EMBL/GenBank/DDBJ databases">
        <authorList>
            <person name="Li R."/>
            <person name="Bekaert M."/>
        </authorList>
    </citation>
    <scope>NUCLEOTIDE SEQUENCE</scope>
    <source>
        <strain evidence="7">Farmed</strain>
    </source>
</reference>
<keyword evidence="8" id="KW-1185">Reference proteome</keyword>
<protein>
    <recommendedName>
        <fullName evidence="3">Maspardin</fullName>
    </recommendedName>
</protein>
<evidence type="ECO:0000313" key="7">
    <source>
        <dbReference type="EMBL" id="CAE1238122.1"/>
    </source>
</evidence>
<evidence type="ECO:0000256" key="4">
    <source>
        <dbReference type="ARBA" id="ARBA00022490"/>
    </source>
</evidence>
<dbReference type="SUPFAM" id="SSF53474">
    <property type="entry name" value="alpha/beta-Hydrolases"/>
    <property type="match status" value="1"/>
</dbReference>
<accession>A0A812BIV0</accession>
<evidence type="ECO:0000313" key="8">
    <source>
        <dbReference type="Proteomes" id="UP000597762"/>
    </source>
</evidence>
<dbReference type="InterPro" id="IPR029058">
    <property type="entry name" value="AB_hydrolase_fold"/>
</dbReference>
<gene>
    <name evidence="7" type="ORF">SPHA_21090</name>
</gene>
<feature type="domain" description="AB hydrolase-1" evidence="6">
    <location>
        <begin position="72"/>
        <end position="170"/>
    </location>
</feature>
<evidence type="ECO:0000256" key="2">
    <source>
        <dbReference type="ARBA" id="ARBA00008645"/>
    </source>
</evidence>
<dbReference type="GO" id="GO:0005737">
    <property type="term" value="C:cytoplasm"/>
    <property type="evidence" value="ECO:0007669"/>
    <property type="project" value="UniProtKB-SubCell"/>
</dbReference>
<dbReference type="PANTHER" id="PTHR15913:SF0">
    <property type="entry name" value="MASPARDIN"/>
    <property type="match status" value="1"/>
</dbReference>
<comment type="similarity">
    <text evidence="2">Belongs to the AB hydrolase superfamily.</text>
</comment>
<dbReference type="InterPro" id="IPR000073">
    <property type="entry name" value="AB_hydrolase_1"/>
</dbReference>
<dbReference type="EMBL" id="CAHIKZ030000777">
    <property type="protein sequence ID" value="CAE1238122.1"/>
    <property type="molecule type" value="Genomic_DNA"/>
</dbReference>
<dbReference type="OrthoDB" id="10264550at2759"/>
<dbReference type="Proteomes" id="UP000597762">
    <property type="component" value="Unassembled WGS sequence"/>
</dbReference>
<evidence type="ECO:0000256" key="3">
    <source>
        <dbReference type="ARBA" id="ARBA00020148"/>
    </source>
</evidence>
<name>A0A812BIV0_ACAPH</name>
<dbReference type="Gene3D" id="3.40.50.1820">
    <property type="entry name" value="alpha/beta hydrolase"/>
    <property type="match status" value="1"/>
</dbReference>
<evidence type="ECO:0000256" key="5">
    <source>
        <dbReference type="SAM" id="MobiDB-lite"/>
    </source>
</evidence>